<dbReference type="InterPro" id="IPR005302">
    <property type="entry name" value="MoCF_Sase_C"/>
</dbReference>
<dbReference type="EMBL" id="VAUV01000004">
    <property type="protein sequence ID" value="TLD71843.1"/>
    <property type="molecule type" value="Genomic_DNA"/>
</dbReference>
<comment type="caution">
    <text evidence="2">The sequence shown here is derived from an EMBL/GenBank/DDBJ whole genome shotgun (WGS) entry which is preliminary data.</text>
</comment>
<dbReference type="Proteomes" id="UP000306196">
    <property type="component" value="Unassembled WGS sequence"/>
</dbReference>
<evidence type="ECO:0000259" key="1">
    <source>
        <dbReference type="PROSITE" id="PS51340"/>
    </source>
</evidence>
<dbReference type="GO" id="GO:0030151">
    <property type="term" value="F:molybdenum ion binding"/>
    <property type="evidence" value="ECO:0007669"/>
    <property type="project" value="InterPro"/>
</dbReference>
<organism evidence="2 3">
    <name type="scientific">Phragmitibacter flavus</name>
    <dbReference type="NCBI Taxonomy" id="2576071"/>
    <lineage>
        <taxon>Bacteria</taxon>
        <taxon>Pseudomonadati</taxon>
        <taxon>Verrucomicrobiota</taxon>
        <taxon>Verrucomicrobiia</taxon>
        <taxon>Verrucomicrobiales</taxon>
        <taxon>Verrucomicrobiaceae</taxon>
        <taxon>Phragmitibacter</taxon>
    </lineage>
</organism>
<evidence type="ECO:0000313" key="2">
    <source>
        <dbReference type="EMBL" id="TLD71843.1"/>
    </source>
</evidence>
<proteinExistence type="predicted"/>
<dbReference type="GO" id="GO:0003824">
    <property type="term" value="F:catalytic activity"/>
    <property type="evidence" value="ECO:0007669"/>
    <property type="project" value="InterPro"/>
</dbReference>
<dbReference type="Pfam" id="PF03473">
    <property type="entry name" value="MOSC"/>
    <property type="match status" value="1"/>
</dbReference>
<keyword evidence="3" id="KW-1185">Reference proteome</keyword>
<name>A0A5R8KHQ0_9BACT</name>
<dbReference type="InterPro" id="IPR011037">
    <property type="entry name" value="Pyrv_Knase-like_insert_dom_sf"/>
</dbReference>
<dbReference type="SUPFAM" id="SSF50800">
    <property type="entry name" value="PK beta-barrel domain-like"/>
    <property type="match status" value="1"/>
</dbReference>
<reference evidence="2 3" key="1">
    <citation type="submission" date="2019-05" db="EMBL/GenBank/DDBJ databases">
        <title>Verrucobacter flavum gen. nov., sp. nov. a new member of the family Verrucomicrobiaceae.</title>
        <authorList>
            <person name="Szuroczki S."/>
            <person name="Abbaszade G."/>
            <person name="Szabo A."/>
            <person name="Felfoldi T."/>
            <person name="Schumann P."/>
            <person name="Boka K."/>
            <person name="Keki Z."/>
            <person name="Toumi M."/>
            <person name="Toth E."/>
        </authorList>
    </citation>
    <scope>NUCLEOTIDE SEQUENCE [LARGE SCALE GENOMIC DNA]</scope>
    <source>
        <strain evidence="2 3">MG-N-17</strain>
    </source>
</reference>
<dbReference type="AlphaFoldDB" id="A0A5R8KHQ0"/>
<dbReference type="PROSITE" id="PS51340">
    <property type="entry name" value="MOSC"/>
    <property type="match status" value="1"/>
</dbReference>
<feature type="domain" description="MOSC" evidence="1">
    <location>
        <begin position="38"/>
        <end position="164"/>
    </location>
</feature>
<gene>
    <name evidence="2" type="ORF">FEM03_06615</name>
</gene>
<sequence length="164" mass="18814">MSSNHLEWTDARVIHIYVSSGHDYWGKQGEGRMQHGIQEVSEIECVRDKGLKGDRYFGYRPNFKGQVTFFDMAVVDEVRESFKLKRLPASVFRRNVIVEGMDLRACLGNRFFLQGIEFEGSQECKPCHWMDRAIAPGVQDYLAKQFRGGLRAKVLSTGNLHRNG</sequence>
<dbReference type="GO" id="GO:0030170">
    <property type="term" value="F:pyridoxal phosphate binding"/>
    <property type="evidence" value="ECO:0007669"/>
    <property type="project" value="InterPro"/>
</dbReference>
<evidence type="ECO:0000313" key="3">
    <source>
        <dbReference type="Proteomes" id="UP000306196"/>
    </source>
</evidence>
<dbReference type="OrthoDB" id="192945at2"/>
<accession>A0A5R8KHQ0</accession>
<dbReference type="Gene3D" id="2.40.33.20">
    <property type="entry name" value="PK beta-barrel domain-like"/>
    <property type="match status" value="1"/>
</dbReference>
<protein>
    <submittedName>
        <fullName evidence="2">Molybdenum cofactor biosysynthesis protein</fullName>
    </submittedName>
</protein>